<dbReference type="AlphaFoldDB" id="A0A8E2ECP4"/>
<dbReference type="Proteomes" id="UP000250266">
    <property type="component" value="Unassembled WGS sequence"/>
</dbReference>
<keyword evidence="5 15" id="KW-0378">Hydrolase</keyword>
<dbReference type="GO" id="GO:0043139">
    <property type="term" value="F:5'-3' DNA helicase activity"/>
    <property type="evidence" value="ECO:0007669"/>
    <property type="project" value="UniProtKB-UniRule"/>
</dbReference>
<feature type="compositionally biased region" description="Polar residues" evidence="16">
    <location>
        <begin position="270"/>
        <end position="281"/>
    </location>
</feature>
<dbReference type="Gene3D" id="3.40.50.300">
    <property type="entry name" value="P-loop containing nucleotide triphosphate hydrolases"/>
    <property type="match status" value="1"/>
</dbReference>
<gene>
    <name evidence="15" type="primary">PIF1</name>
    <name evidence="18" type="ORF">K432DRAFT_442435</name>
</gene>
<feature type="compositionally biased region" description="Polar residues" evidence="16">
    <location>
        <begin position="96"/>
        <end position="111"/>
    </location>
</feature>
<evidence type="ECO:0000259" key="17">
    <source>
        <dbReference type="SMART" id="SM00382"/>
    </source>
</evidence>
<evidence type="ECO:0000256" key="11">
    <source>
        <dbReference type="ARBA" id="ARBA00023204"/>
    </source>
</evidence>
<comment type="catalytic activity">
    <reaction evidence="14 15">
        <text>ATP + H2O = ADP + phosphate + H(+)</text>
        <dbReference type="Rhea" id="RHEA:13065"/>
        <dbReference type="ChEBI" id="CHEBI:15377"/>
        <dbReference type="ChEBI" id="CHEBI:15378"/>
        <dbReference type="ChEBI" id="CHEBI:30616"/>
        <dbReference type="ChEBI" id="CHEBI:43474"/>
        <dbReference type="ChEBI" id="CHEBI:456216"/>
        <dbReference type="EC" id="5.6.2.3"/>
    </reaction>
</comment>
<dbReference type="InterPro" id="IPR010285">
    <property type="entry name" value="DNA_helicase_pif1-like_DEAD"/>
</dbReference>
<feature type="DNA-binding region" evidence="15">
    <location>
        <begin position="840"/>
        <end position="859"/>
    </location>
</feature>
<dbReference type="InterPro" id="IPR027417">
    <property type="entry name" value="P-loop_NTPase"/>
</dbReference>
<feature type="region of interest" description="Disordered" evidence="16">
    <location>
        <begin position="83"/>
        <end position="111"/>
    </location>
</feature>
<feature type="binding site" evidence="15">
    <location>
        <begin position="437"/>
        <end position="444"/>
    </location>
    <ligand>
        <name>ATP</name>
        <dbReference type="ChEBI" id="CHEBI:30616"/>
    </ligand>
</feature>
<dbReference type="InterPro" id="IPR051055">
    <property type="entry name" value="PIF1_helicase"/>
</dbReference>
<keyword evidence="10 15" id="KW-0233">DNA recombination</keyword>
<evidence type="ECO:0000256" key="1">
    <source>
        <dbReference type="ARBA" id="ARBA00001946"/>
    </source>
</evidence>
<dbReference type="HAMAP" id="MF_03176">
    <property type="entry name" value="PIF1"/>
    <property type="match status" value="1"/>
</dbReference>
<keyword evidence="4 15" id="KW-0227">DNA damage</keyword>
<keyword evidence="7 15" id="KW-0067">ATP-binding</keyword>
<protein>
    <recommendedName>
        <fullName evidence="15">ATP-dependent DNA helicase PIF1</fullName>
        <ecNumber evidence="15">5.6.2.3</ecNumber>
    </recommendedName>
    <alternativeName>
        <fullName evidence="15">DNA 5'-3' helicase PIF1</fullName>
    </alternativeName>
    <alternativeName>
        <fullName evidence="15">DNA repair and recombination helicase PIF1</fullName>
    </alternativeName>
</protein>
<comment type="function">
    <text evidence="15">DNA-dependent ATPase and 5'-3' DNA helicase required for the maintenance of both mitochondrial and nuclear genome stability.</text>
</comment>
<evidence type="ECO:0000256" key="10">
    <source>
        <dbReference type="ARBA" id="ARBA00023172"/>
    </source>
</evidence>
<dbReference type="InterPro" id="IPR003593">
    <property type="entry name" value="AAA+_ATPase"/>
</dbReference>
<dbReference type="GO" id="GO:0005730">
    <property type="term" value="C:nucleolus"/>
    <property type="evidence" value="ECO:0007669"/>
    <property type="project" value="UniProtKB-SubCell"/>
</dbReference>
<evidence type="ECO:0000256" key="2">
    <source>
        <dbReference type="ARBA" id="ARBA00004604"/>
    </source>
</evidence>
<dbReference type="InterPro" id="IPR049163">
    <property type="entry name" value="Pif1-like_2B_dom"/>
</dbReference>
<dbReference type="SMART" id="SM00382">
    <property type="entry name" value="AAA"/>
    <property type="match status" value="1"/>
</dbReference>
<dbReference type="GO" id="GO:0006310">
    <property type="term" value="P:DNA recombination"/>
    <property type="evidence" value="ECO:0007669"/>
    <property type="project" value="UniProtKB-UniRule"/>
</dbReference>
<dbReference type="CDD" id="cd18037">
    <property type="entry name" value="DEXSc_Pif1_like"/>
    <property type="match status" value="1"/>
</dbReference>
<evidence type="ECO:0000256" key="15">
    <source>
        <dbReference type="HAMAP-Rule" id="MF_03176"/>
    </source>
</evidence>
<evidence type="ECO:0000256" key="3">
    <source>
        <dbReference type="ARBA" id="ARBA00022741"/>
    </source>
</evidence>
<dbReference type="OrthoDB" id="432234at2759"/>
<evidence type="ECO:0000256" key="12">
    <source>
        <dbReference type="ARBA" id="ARBA00023235"/>
    </source>
</evidence>
<keyword evidence="13 15" id="KW-0539">Nucleus</keyword>
<evidence type="ECO:0000256" key="16">
    <source>
        <dbReference type="SAM" id="MobiDB-lite"/>
    </source>
</evidence>
<organism evidence="18 19">
    <name type="scientific">Lepidopterella palustris CBS 459.81</name>
    <dbReference type="NCBI Taxonomy" id="1314670"/>
    <lineage>
        <taxon>Eukaryota</taxon>
        <taxon>Fungi</taxon>
        <taxon>Dikarya</taxon>
        <taxon>Ascomycota</taxon>
        <taxon>Pezizomycotina</taxon>
        <taxon>Dothideomycetes</taxon>
        <taxon>Pleosporomycetidae</taxon>
        <taxon>Mytilinidiales</taxon>
        <taxon>Argynnaceae</taxon>
        <taxon>Lepidopterella</taxon>
    </lineage>
</organism>
<evidence type="ECO:0000313" key="18">
    <source>
        <dbReference type="EMBL" id="OCK81339.1"/>
    </source>
</evidence>
<feature type="compositionally biased region" description="Polar residues" evidence="16">
    <location>
        <begin position="321"/>
        <end position="336"/>
    </location>
</feature>
<evidence type="ECO:0000256" key="8">
    <source>
        <dbReference type="ARBA" id="ARBA00023125"/>
    </source>
</evidence>
<reference evidence="18 19" key="1">
    <citation type="journal article" date="2016" name="Nat. Commun.">
        <title>Ectomycorrhizal ecology is imprinted in the genome of the dominant symbiotic fungus Cenococcum geophilum.</title>
        <authorList>
            <consortium name="DOE Joint Genome Institute"/>
            <person name="Peter M."/>
            <person name="Kohler A."/>
            <person name="Ohm R.A."/>
            <person name="Kuo A."/>
            <person name="Krutzmann J."/>
            <person name="Morin E."/>
            <person name="Arend M."/>
            <person name="Barry K.W."/>
            <person name="Binder M."/>
            <person name="Choi C."/>
            <person name="Clum A."/>
            <person name="Copeland A."/>
            <person name="Grisel N."/>
            <person name="Haridas S."/>
            <person name="Kipfer T."/>
            <person name="LaButti K."/>
            <person name="Lindquist E."/>
            <person name="Lipzen A."/>
            <person name="Maire R."/>
            <person name="Meier B."/>
            <person name="Mihaltcheva S."/>
            <person name="Molinier V."/>
            <person name="Murat C."/>
            <person name="Poggeler S."/>
            <person name="Quandt C.A."/>
            <person name="Sperisen C."/>
            <person name="Tritt A."/>
            <person name="Tisserant E."/>
            <person name="Crous P.W."/>
            <person name="Henrissat B."/>
            <person name="Nehls U."/>
            <person name="Egli S."/>
            <person name="Spatafora J.W."/>
            <person name="Grigoriev I.V."/>
            <person name="Martin F.M."/>
        </authorList>
    </citation>
    <scope>NUCLEOTIDE SEQUENCE [LARGE SCALE GENOMIC DNA]</scope>
    <source>
        <strain evidence="18 19">CBS 459.81</strain>
    </source>
</reference>
<dbReference type="GO" id="GO:0000723">
    <property type="term" value="P:telomere maintenance"/>
    <property type="evidence" value="ECO:0007669"/>
    <property type="project" value="InterPro"/>
</dbReference>
<name>A0A8E2ECP4_9PEZI</name>
<keyword evidence="3 15" id="KW-0547">Nucleotide-binding</keyword>
<dbReference type="CDD" id="cd18809">
    <property type="entry name" value="SF1_C_RecD"/>
    <property type="match status" value="1"/>
</dbReference>
<comment type="subcellular location">
    <subcellularLocation>
        <location evidence="2">Nucleus</location>
        <location evidence="2">Nucleolus</location>
    </subcellularLocation>
    <subcellularLocation>
        <location evidence="15">Nucleus</location>
    </subcellularLocation>
    <subcellularLocation>
        <location evidence="15">Mitochondrion</location>
    </subcellularLocation>
</comment>
<evidence type="ECO:0000256" key="14">
    <source>
        <dbReference type="ARBA" id="ARBA00048954"/>
    </source>
</evidence>
<evidence type="ECO:0000256" key="9">
    <source>
        <dbReference type="ARBA" id="ARBA00023128"/>
    </source>
</evidence>
<evidence type="ECO:0000256" key="4">
    <source>
        <dbReference type="ARBA" id="ARBA00022763"/>
    </source>
</evidence>
<dbReference type="EC" id="5.6.2.3" evidence="15"/>
<dbReference type="GO" id="GO:0006281">
    <property type="term" value="P:DNA repair"/>
    <property type="evidence" value="ECO:0007669"/>
    <property type="project" value="UniProtKB-UniRule"/>
</dbReference>
<accession>A0A8E2ECP4</accession>
<feature type="region of interest" description="Disordered" evidence="16">
    <location>
        <begin position="207"/>
        <end position="365"/>
    </location>
</feature>
<evidence type="ECO:0000256" key="13">
    <source>
        <dbReference type="ARBA" id="ARBA00023242"/>
    </source>
</evidence>
<keyword evidence="11 15" id="KW-0234">DNA repair</keyword>
<dbReference type="GO" id="GO:0003697">
    <property type="term" value="F:single-stranded DNA binding"/>
    <property type="evidence" value="ECO:0007669"/>
    <property type="project" value="UniProtKB-ARBA"/>
</dbReference>
<dbReference type="EMBL" id="KV744924">
    <property type="protein sequence ID" value="OCK81339.1"/>
    <property type="molecule type" value="Genomic_DNA"/>
</dbReference>
<dbReference type="GO" id="GO:0005739">
    <property type="term" value="C:mitochondrion"/>
    <property type="evidence" value="ECO:0007669"/>
    <property type="project" value="UniProtKB-SubCell"/>
</dbReference>
<keyword evidence="19" id="KW-1185">Reference proteome</keyword>
<keyword evidence="9 15" id="KW-0496">Mitochondrion</keyword>
<keyword evidence="6 15" id="KW-0347">Helicase</keyword>
<feature type="compositionally biased region" description="Polar residues" evidence="16">
    <location>
        <begin position="211"/>
        <end position="220"/>
    </location>
</feature>
<dbReference type="PANTHER" id="PTHR47642:SF5">
    <property type="entry name" value="ATP-DEPENDENT DNA HELICASE"/>
    <property type="match status" value="1"/>
</dbReference>
<evidence type="ECO:0000256" key="7">
    <source>
        <dbReference type="ARBA" id="ARBA00022840"/>
    </source>
</evidence>
<dbReference type="SUPFAM" id="SSF52540">
    <property type="entry name" value="P-loop containing nucleoside triphosphate hydrolases"/>
    <property type="match status" value="2"/>
</dbReference>
<evidence type="ECO:0000256" key="5">
    <source>
        <dbReference type="ARBA" id="ARBA00022801"/>
    </source>
</evidence>
<evidence type="ECO:0000256" key="6">
    <source>
        <dbReference type="ARBA" id="ARBA00022806"/>
    </source>
</evidence>
<proteinExistence type="inferred from homology"/>
<dbReference type="FunFam" id="3.40.50.300:FF:001226">
    <property type="entry name" value="ATP-dependent DNA helicase PIF1"/>
    <property type="match status" value="1"/>
</dbReference>
<keyword evidence="8 15" id="KW-0238">DNA-binding</keyword>
<sequence length="929" mass="102804">MLVAFTRLTAFLRSPSVFWSTLRQKSSLSPKLSTTYLELATRRQSTAIMLKQAVDSHVAARPAQKTPTKQQFLSSGPFAAQSIFKPPQATRPGTRPLSTGSGNTNRPSQTLTQRRTVGMSNGIKRMSSGLAKVLDSQEDTFEYPTMALSNSSYNPTLTDDQSSAKWAVATSTAVYFDENDFDSDIDLDVEDPSTKGIINYPTLPVLDPVETNYSTTSRPTYQPPSPSATEFTGRAWGNRPGSGCSSNPRPAYKQTQESQKQPSPPAAMLDSSQPIPWSSSPVEHLKTPPKVSGLRKFTYNQPGNLEEHSRPTKRRTLPWLENQTKVEPAPESTTSKPGRGRPKKEMKTSGEFTPLPKDSTKSSYPWNTTASAIKEQQKNLRQTNKKLVKTNEATEEGYREAVAKKRQSHVSRVFLSEEQQHVLNLVVEHKKSVFFTGSAGTGKSVLLREIISALRKKYAREPDRVAVTASTGLAACNVGGVTLHSFSGIGLGKESAEELIKKIKKNQKARHRWMRTKILIIDEVSMVDGDLFDKLEQIARTLRNNGRPFGGIQLIITGDFFQLPPVPENGRLAKFAFDAGTWNTAIEHTIGLHHVFRQRDPAFANMLNEMREGRLTQASIAEFKKLDRPLSFQDDLDATELFPTRQEVDRANQLRMQQLHGETHTFEARDGGTITDKAMRDRLLGNCMAPEAIHLKKGAQVMLIKNMDDTLVNGSLGKVIGFMSEQTFDKYIENEEAFYATQAGDDSIRSDIKTKLKSDLLGVNTTQAYPVVRFAIADGTTRDLLCQREPWKVELPNGEVQASRSQVPLILAWALSIHKAQGQTLERVKVDLGKVFEKGQAYVALSRATSMAGLQVLRFDPKKVVAHDKVRSFYSSLTRAEQAGGGAKGVVKKATQKTVGATSYEKDFVNGNAPWDVDEDAIAAMNAFG</sequence>
<dbReference type="GO" id="GO:0005524">
    <property type="term" value="F:ATP binding"/>
    <property type="evidence" value="ECO:0007669"/>
    <property type="project" value="UniProtKB-UniRule"/>
</dbReference>
<dbReference type="GO" id="GO:0016787">
    <property type="term" value="F:hydrolase activity"/>
    <property type="evidence" value="ECO:0007669"/>
    <property type="project" value="UniProtKB-KW"/>
</dbReference>
<dbReference type="PANTHER" id="PTHR47642">
    <property type="entry name" value="ATP-DEPENDENT DNA HELICASE"/>
    <property type="match status" value="1"/>
</dbReference>
<comment type="subunit">
    <text evidence="15">Monomer.</text>
</comment>
<comment type="similarity">
    <text evidence="15">Belongs to the helicase family. PIF1 subfamily.</text>
</comment>
<feature type="compositionally biased region" description="Polar residues" evidence="16">
    <location>
        <begin position="243"/>
        <end position="261"/>
    </location>
</feature>
<comment type="cofactor">
    <cofactor evidence="1 15">
        <name>Mg(2+)</name>
        <dbReference type="ChEBI" id="CHEBI:18420"/>
    </cofactor>
</comment>
<dbReference type="InterPro" id="IPR048293">
    <property type="entry name" value="PIF1_RRM3_pfh1"/>
</dbReference>
<dbReference type="Pfam" id="PF05970">
    <property type="entry name" value="PIF1"/>
    <property type="match status" value="1"/>
</dbReference>
<keyword evidence="12 15" id="KW-0413">Isomerase</keyword>
<dbReference type="Pfam" id="PF21530">
    <property type="entry name" value="Pif1_2B_dom"/>
    <property type="match status" value="1"/>
</dbReference>
<feature type="domain" description="AAA+ ATPase" evidence="17">
    <location>
        <begin position="429"/>
        <end position="587"/>
    </location>
</feature>
<evidence type="ECO:0000313" key="19">
    <source>
        <dbReference type="Proteomes" id="UP000250266"/>
    </source>
</evidence>